<sequence length="252" mass="29447">MAEQNLIRKRSSLKARLTAFEKYLDTLTTELEGLDQITTQAKFAELEQRISRAEQIITDFDSIQNELECIVEKPEEQYIIREDFESRFCKIISSAKSSLSNFHKQNIKKIPYLRASLEGTAAQVIKSIQVTSDNYNLAWGILCERFDNKRLLVQNHVRALFNLENIPRESSSKIRLLLDEVSKHLRSLKQLGEQVDSWDTLIIYIVTSKLDNYTAKEWEKHKSDVSDTPTLQNLKNFLKNRADLFRNDREKF</sequence>
<accession>A0AAV8YFU6</accession>
<gene>
    <name evidence="1" type="ORF">NQ318_005080</name>
</gene>
<dbReference type="Proteomes" id="UP001162162">
    <property type="component" value="Unassembled WGS sequence"/>
</dbReference>
<dbReference type="InterPro" id="IPR005312">
    <property type="entry name" value="DUF1759"/>
</dbReference>
<keyword evidence="2" id="KW-1185">Reference proteome</keyword>
<dbReference type="Pfam" id="PF03564">
    <property type="entry name" value="DUF1759"/>
    <property type="match status" value="1"/>
</dbReference>
<evidence type="ECO:0000313" key="2">
    <source>
        <dbReference type="Proteomes" id="UP001162162"/>
    </source>
</evidence>
<proteinExistence type="predicted"/>
<name>A0AAV8YFU6_9CUCU</name>
<reference evidence="1" key="1">
    <citation type="journal article" date="2023" name="Insect Mol. Biol.">
        <title>Genome sequencing provides insights into the evolution of gene families encoding plant cell wall-degrading enzymes in longhorned beetles.</title>
        <authorList>
            <person name="Shin N.R."/>
            <person name="Okamura Y."/>
            <person name="Kirsch R."/>
            <person name="Pauchet Y."/>
        </authorList>
    </citation>
    <scope>NUCLEOTIDE SEQUENCE</scope>
    <source>
        <strain evidence="1">AMC_N1</strain>
    </source>
</reference>
<dbReference type="AlphaFoldDB" id="A0AAV8YFU6"/>
<evidence type="ECO:0000313" key="1">
    <source>
        <dbReference type="EMBL" id="KAJ8949757.1"/>
    </source>
</evidence>
<comment type="caution">
    <text evidence="1">The sequence shown here is derived from an EMBL/GenBank/DDBJ whole genome shotgun (WGS) entry which is preliminary data.</text>
</comment>
<protein>
    <submittedName>
        <fullName evidence="1">Uncharacterized protein</fullName>
    </submittedName>
</protein>
<organism evidence="1 2">
    <name type="scientific">Aromia moschata</name>
    <dbReference type="NCBI Taxonomy" id="1265417"/>
    <lineage>
        <taxon>Eukaryota</taxon>
        <taxon>Metazoa</taxon>
        <taxon>Ecdysozoa</taxon>
        <taxon>Arthropoda</taxon>
        <taxon>Hexapoda</taxon>
        <taxon>Insecta</taxon>
        <taxon>Pterygota</taxon>
        <taxon>Neoptera</taxon>
        <taxon>Endopterygota</taxon>
        <taxon>Coleoptera</taxon>
        <taxon>Polyphaga</taxon>
        <taxon>Cucujiformia</taxon>
        <taxon>Chrysomeloidea</taxon>
        <taxon>Cerambycidae</taxon>
        <taxon>Cerambycinae</taxon>
        <taxon>Callichromatini</taxon>
        <taxon>Aromia</taxon>
    </lineage>
</organism>
<dbReference type="EMBL" id="JAPWTK010000111">
    <property type="protein sequence ID" value="KAJ8949757.1"/>
    <property type="molecule type" value="Genomic_DNA"/>
</dbReference>